<dbReference type="GO" id="GO:0030544">
    <property type="term" value="F:Hsp70 protein binding"/>
    <property type="evidence" value="ECO:0007669"/>
    <property type="project" value="InterPro"/>
</dbReference>
<protein>
    <submittedName>
        <fullName evidence="2">Uncharacterized protein</fullName>
    </submittedName>
</protein>
<dbReference type="Gene3D" id="1.20.58.1540">
    <property type="entry name" value="Actin interacting protein 3, C-terminal domain"/>
    <property type="match status" value="1"/>
</dbReference>
<dbReference type="OrthoDB" id="9049620at2759"/>
<dbReference type="AlphaFoldDB" id="A0A9P0PLJ4"/>
<feature type="compositionally biased region" description="Low complexity" evidence="1">
    <location>
        <begin position="74"/>
        <end position="88"/>
    </location>
</feature>
<evidence type="ECO:0000256" key="1">
    <source>
        <dbReference type="SAM" id="MobiDB-lite"/>
    </source>
</evidence>
<reference evidence="2" key="1">
    <citation type="submission" date="2022-03" db="EMBL/GenBank/DDBJ databases">
        <authorList>
            <person name="Sayadi A."/>
        </authorList>
    </citation>
    <scope>NUCLEOTIDE SEQUENCE</scope>
</reference>
<gene>
    <name evidence="2" type="ORF">ACAOBT_LOCUS19852</name>
</gene>
<evidence type="ECO:0000313" key="3">
    <source>
        <dbReference type="Proteomes" id="UP001152888"/>
    </source>
</evidence>
<feature type="region of interest" description="Disordered" evidence="1">
    <location>
        <begin position="71"/>
        <end position="104"/>
    </location>
</feature>
<sequence length="104" mass="12092">MHLDQSLERQQQDLERMATAFDASWEEQLWRIRVEQEVFSCQRADVNTLRNELKHLSQVATQLEPYIRSLTPASQSQMSAQSEQSQTQNEQAQHLASLLEHIGK</sequence>
<dbReference type="GO" id="GO:0048471">
    <property type="term" value="C:perinuclear region of cytoplasm"/>
    <property type="evidence" value="ECO:0007669"/>
    <property type="project" value="TreeGrafter"/>
</dbReference>
<name>A0A9P0PLJ4_ACAOB</name>
<dbReference type="Proteomes" id="UP001152888">
    <property type="component" value="Unassembled WGS sequence"/>
</dbReference>
<comment type="caution">
    <text evidence="2">The sequence shown here is derived from an EMBL/GenBank/DDBJ whole genome shotgun (WGS) entry which is preliminary data.</text>
</comment>
<organism evidence="2 3">
    <name type="scientific">Acanthoscelides obtectus</name>
    <name type="common">Bean weevil</name>
    <name type="synonym">Bruchus obtectus</name>
    <dbReference type="NCBI Taxonomy" id="200917"/>
    <lineage>
        <taxon>Eukaryota</taxon>
        <taxon>Metazoa</taxon>
        <taxon>Ecdysozoa</taxon>
        <taxon>Arthropoda</taxon>
        <taxon>Hexapoda</taxon>
        <taxon>Insecta</taxon>
        <taxon>Pterygota</taxon>
        <taxon>Neoptera</taxon>
        <taxon>Endopterygota</taxon>
        <taxon>Coleoptera</taxon>
        <taxon>Polyphaga</taxon>
        <taxon>Cucujiformia</taxon>
        <taxon>Chrysomeloidea</taxon>
        <taxon>Chrysomelidae</taxon>
        <taxon>Bruchinae</taxon>
        <taxon>Bruchini</taxon>
        <taxon>Acanthoscelides</taxon>
    </lineage>
</organism>
<dbReference type="InterPro" id="IPR039320">
    <property type="entry name" value="RNF207"/>
</dbReference>
<dbReference type="PANTHER" id="PTHR22635">
    <property type="entry name" value="RING FINGER PROTEIN 207"/>
    <property type="match status" value="1"/>
</dbReference>
<accession>A0A9P0PLJ4</accession>
<dbReference type="PANTHER" id="PTHR22635:SF0">
    <property type="entry name" value="RING FINGER PROTEIN 207"/>
    <property type="match status" value="1"/>
</dbReference>
<proteinExistence type="predicted"/>
<evidence type="ECO:0000313" key="2">
    <source>
        <dbReference type="EMBL" id="CAH1990734.1"/>
    </source>
</evidence>
<dbReference type="GO" id="GO:0044325">
    <property type="term" value="F:transmembrane transporter binding"/>
    <property type="evidence" value="ECO:0007669"/>
    <property type="project" value="TreeGrafter"/>
</dbReference>
<dbReference type="EMBL" id="CAKOFQ010007096">
    <property type="protein sequence ID" value="CAH1990734.1"/>
    <property type="molecule type" value="Genomic_DNA"/>
</dbReference>
<keyword evidence="3" id="KW-1185">Reference proteome</keyword>